<dbReference type="AlphaFoldDB" id="A0A814YFL6"/>
<accession>A0A814YFL6</accession>
<name>A0A814YFL6_9BILA</name>
<evidence type="ECO:0000313" key="3">
    <source>
        <dbReference type="Proteomes" id="UP000663864"/>
    </source>
</evidence>
<dbReference type="Proteomes" id="UP000663836">
    <property type="component" value="Unassembled WGS sequence"/>
</dbReference>
<sequence length="377" mass="43303">MLFDLQIAEYRSSTNTQSTAICLPGIDHQTFSNINELKNHVITRSNSYTFILLLDLNDQNSHVDLEDLRIQRHILAIFICINPRSNLIFHGDNVYPVVKELMAYKIKSSVVQFFEDGYNKLLTLNQVAPALMFKEKAKFFKQQRFINGKINACHVLIIPLNTNDENLFDFQERLIHLCYDLCGDYEPRICTIYDYLSSNTSTNFYENPYADILCNYVKNLSPIRVYLIGNETFIPNSVSKYFFENESNDDTADEYGTKPTFIENEPISEFIRQNLANILNSTRSLTNGIIQRLNEIANDIRFPAALERANVTIQGREMVADIQLQQQAIARSESPIEFSASFHLITQAQYGTMECNDNVSDGDINNAIQSESRRFLS</sequence>
<reference evidence="1" key="1">
    <citation type="submission" date="2021-02" db="EMBL/GenBank/DDBJ databases">
        <authorList>
            <person name="Nowell W R."/>
        </authorList>
    </citation>
    <scope>NUCLEOTIDE SEQUENCE</scope>
</reference>
<dbReference type="EMBL" id="CAJNOT010001638">
    <property type="protein sequence ID" value="CAF1229164.1"/>
    <property type="molecule type" value="Genomic_DNA"/>
</dbReference>
<evidence type="ECO:0000313" key="1">
    <source>
        <dbReference type="EMBL" id="CAF1229164.1"/>
    </source>
</evidence>
<comment type="caution">
    <text evidence="1">The sequence shown here is derived from an EMBL/GenBank/DDBJ whole genome shotgun (WGS) entry which is preliminary data.</text>
</comment>
<dbReference type="Proteomes" id="UP000663864">
    <property type="component" value="Unassembled WGS sequence"/>
</dbReference>
<organism evidence="1 3">
    <name type="scientific">Rotaria sordida</name>
    <dbReference type="NCBI Taxonomy" id="392033"/>
    <lineage>
        <taxon>Eukaryota</taxon>
        <taxon>Metazoa</taxon>
        <taxon>Spiralia</taxon>
        <taxon>Gnathifera</taxon>
        <taxon>Rotifera</taxon>
        <taxon>Eurotatoria</taxon>
        <taxon>Bdelloidea</taxon>
        <taxon>Philodinida</taxon>
        <taxon>Philodinidae</taxon>
        <taxon>Rotaria</taxon>
    </lineage>
</organism>
<gene>
    <name evidence="2" type="ORF">JBS370_LOCUS20153</name>
    <name evidence="1" type="ORF">ZHD862_LOCUS24278</name>
</gene>
<evidence type="ECO:0000313" key="2">
    <source>
        <dbReference type="EMBL" id="CAF3886914.1"/>
    </source>
</evidence>
<proteinExistence type="predicted"/>
<protein>
    <submittedName>
        <fullName evidence="1">Uncharacterized protein</fullName>
    </submittedName>
</protein>
<dbReference type="EMBL" id="CAJOBD010002505">
    <property type="protein sequence ID" value="CAF3886914.1"/>
    <property type="molecule type" value="Genomic_DNA"/>
</dbReference>